<sequence length="133" mass="13717">MAAELAGGDRAAAFESAEQALAPHHPHHPVWFPAAVGVDPRSQDGGRGTAVLRPGPEVAERAEGPAGAGVTRYRSKAFAAAATASSTSSGSAALTLTDPAGRTLVLSKVSGRGSRGAGRRRRGRGRRPRSLWW</sequence>
<accession>A0ABS1Q413</accession>
<keyword evidence="3" id="KW-1185">Reference proteome</keyword>
<protein>
    <submittedName>
        <fullName evidence="2">Uncharacterized protein</fullName>
    </submittedName>
</protein>
<proteinExistence type="predicted"/>
<feature type="region of interest" description="Disordered" evidence="1">
    <location>
        <begin position="1"/>
        <end position="69"/>
    </location>
</feature>
<feature type="compositionally biased region" description="Low complexity" evidence="1">
    <location>
        <begin position="1"/>
        <end position="22"/>
    </location>
</feature>
<evidence type="ECO:0000256" key="1">
    <source>
        <dbReference type="SAM" id="MobiDB-lite"/>
    </source>
</evidence>
<comment type="caution">
    <text evidence="2">The sequence shown here is derived from an EMBL/GenBank/DDBJ whole genome shotgun (WGS) entry which is preliminary data.</text>
</comment>
<feature type="compositionally biased region" description="Basic residues" evidence="1">
    <location>
        <begin position="117"/>
        <end position="133"/>
    </location>
</feature>
<evidence type="ECO:0000313" key="3">
    <source>
        <dbReference type="Proteomes" id="UP000621510"/>
    </source>
</evidence>
<organism evidence="2 3">
    <name type="scientific">Streptomyces endocoffeicus</name>
    <dbReference type="NCBI Taxonomy" id="2898945"/>
    <lineage>
        <taxon>Bacteria</taxon>
        <taxon>Bacillati</taxon>
        <taxon>Actinomycetota</taxon>
        <taxon>Actinomycetes</taxon>
        <taxon>Kitasatosporales</taxon>
        <taxon>Streptomycetaceae</taxon>
        <taxon>Streptomyces</taxon>
    </lineage>
</organism>
<dbReference type="RefSeq" id="WP_201857240.1">
    <property type="nucleotide sequence ID" value="NZ_JAERRG010000031.1"/>
</dbReference>
<dbReference type="Gene3D" id="3.40.630.30">
    <property type="match status" value="1"/>
</dbReference>
<reference evidence="2 3" key="1">
    <citation type="submission" date="2021-01" db="EMBL/GenBank/DDBJ databases">
        <title>WGS of actinomycetes isolated from Thailand.</title>
        <authorList>
            <person name="Thawai C."/>
        </authorList>
    </citation>
    <scope>NUCLEOTIDE SEQUENCE [LARGE SCALE GENOMIC DNA]</scope>
    <source>
        <strain evidence="2 3">CA3R110</strain>
    </source>
</reference>
<name>A0ABS1Q413_9ACTN</name>
<dbReference type="EMBL" id="JAERRG010000031">
    <property type="protein sequence ID" value="MBL1119405.1"/>
    <property type="molecule type" value="Genomic_DNA"/>
</dbReference>
<gene>
    <name evidence="2" type="ORF">JK364_44690</name>
</gene>
<evidence type="ECO:0000313" key="2">
    <source>
        <dbReference type="EMBL" id="MBL1119405.1"/>
    </source>
</evidence>
<feature type="region of interest" description="Disordered" evidence="1">
    <location>
        <begin position="108"/>
        <end position="133"/>
    </location>
</feature>
<dbReference type="Proteomes" id="UP000621510">
    <property type="component" value="Unassembled WGS sequence"/>
</dbReference>